<protein>
    <submittedName>
        <fullName evidence="1">Uncharacterized protein</fullName>
    </submittedName>
</protein>
<dbReference type="EMBL" id="CP137624">
    <property type="protein sequence ID" value="WPK12300.1"/>
    <property type="molecule type" value="Genomic_DNA"/>
</dbReference>
<proteinExistence type="predicted"/>
<accession>A0ABZ0RVX2</accession>
<dbReference type="PROSITE" id="PS51257">
    <property type="entry name" value="PROKAR_LIPOPROTEIN"/>
    <property type="match status" value="1"/>
</dbReference>
<name>A0ABZ0RVX2_9BACI</name>
<organism evidence="1 2">
    <name type="scientific">Lysinibacillus louembei</name>
    <dbReference type="NCBI Taxonomy" id="1470088"/>
    <lineage>
        <taxon>Bacteria</taxon>
        <taxon>Bacillati</taxon>
        <taxon>Bacillota</taxon>
        <taxon>Bacilli</taxon>
        <taxon>Bacillales</taxon>
        <taxon>Bacillaceae</taxon>
        <taxon>Lysinibacillus</taxon>
    </lineage>
</organism>
<reference evidence="1 2" key="1">
    <citation type="submission" date="2023-09" db="EMBL/GenBank/DDBJ databases">
        <authorList>
            <person name="Page C.A."/>
            <person name="Perez-Diaz I.M."/>
        </authorList>
    </citation>
    <scope>NUCLEOTIDE SEQUENCE [LARGE SCALE GENOMIC DNA]</scope>
    <source>
        <strain evidence="1 2">Ll15</strain>
    </source>
</reference>
<sequence>MKKIIIMPLLILLIVGCQHIQEPLSHSTIEWIDILMLNDIQYERHYPKPMDEDSPVIIERGQEIGQVMYKMEDRAGIHHQMQNGHATYLEKDTAIYEIKGYPTTLLVAANDAVYVARLNESAKTVEELYPMRQLVKNIYIESTEDGRRLHTFTQSAKERFLNAFYSLKLEDVELIEQEGLRIFLEIELQNGVSFRQLYWSESNVFHNGAVGNDEIQKVIMDELSQMK</sequence>
<evidence type="ECO:0000313" key="1">
    <source>
        <dbReference type="EMBL" id="WPK12300.1"/>
    </source>
</evidence>
<keyword evidence="2" id="KW-1185">Reference proteome</keyword>
<gene>
    <name evidence="1" type="ORF">R6U77_01015</name>
</gene>
<dbReference type="RefSeq" id="WP_319837077.1">
    <property type="nucleotide sequence ID" value="NZ_CP137624.1"/>
</dbReference>
<evidence type="ECO:0000313" key="2">
    <source>
        <dbReference type="Proteomes" id="UP001322664"/>
    </source>
</evidence>
<dbReference type="Proteomes" id="UP001322664">
    <property type="component" value="Chromosome"/>
</dbReference>